<evidence type="ECO:0000313" key="5">
    <source>
        <dbReference type="EMBL" id="KDR94544.1"/>
    </source>
</evidence>
<dbReference type="Gene3D" id="3.30.428.10">
    <property type="entry name" value="HIT-like"/>
    <property type="match status" value="1"/>
</dbReference>
<comment type="caution">
    <text evidence="5">The sequence shown here is derived from an EMBL/GenBank/DDBJ whole genome shotgun (WGS) entry which is preliminary data.</text>
</comment>
<dbReference type="GO" id="GO:0016787">
    <property type="term" value="F:hydrolase activity"/>
    <property type="evidence" value="ECO:0007669"/>
    <property type="project" value="UniProtKB-KW"/>
</dbReference>
<dbReference type="Pfam" id="PF01230">
    <property type="entry name" value="HIT"/>
    <property type="match status" value="1"/>
</dbReference>
<dbReference type="PROSITE" id="PS51084">
    <property type="entry name" value="HIT_2"/>
    <property type="match status" value="1"/>
</dbReference>
<dbReference type="PANTHER" id="PTHR42997">
    <property type="entry name" value="HIT FAMILY HYDROLASE"/>
    <property type="match status" value="1"/>
</dbReference>
<feature type="short sequence motif" description="Histidine triad motif" evidence="2 3">
    <location>
        <begin position="92"/>
        <end position="96"/>
    </location>
</feature>
<protein>
    <submittedName>
        <fullName evidence="5">HIT family hydrolase</fullName>
    </submittedName>
</protein>
<dbReference type="InterPro" id="IPR052908">
    <property type="entry name" value="AP-4-A_phosphorylase"/>
</dbReference>
<reference evidence="5 6" key="1">
    <citation type="submission" date="2014-03" db="EMBL/GenBank/DDBJ databases">
        <title>Genome sequence of Clostridium litorale W6, DSM 5388.</title>
        <authorList>
            <person name="Poehlein A."/>
            <person name="Jagirdar A."/>
            <person name="Khonsari B."/>
            <person name="Chibani C.M."/>
            <person name="Gutierrez Gutierrez D.A."/>
            <person name="Davydova E."/>
            <person name="Alghaithi H.S."/>
            <person name="Nair K.P."/>
            <person name="Dhamotharan K."/>
            <person name="Chandran L."/>
            <person name="G W."/>
            <person name="Daniel R."/>
        </authorList>
    </citation>
    <scope>NUCLEOTIDE SEQUENCE [LARGE SCALE GENOMIC DNA]</scope>
    <source>
        <strain evidence="5 6">W6</strain>
    </source>
</reference>
<accession>A0A069RBV1</accession>
<evidence type="ECO:0000256" key="1">
    <source>
        <dbReference type="PIRSR" id="PIRSR601310-1"/>
    </source>
</evidence>
<dbReference type="PANTHER" id="PTHR42997:SF1">
    <property type="entry name" value="AP-4-A PHOSPHORYLASE"/>
    <property type="match status" value="1"/>
</dbReference>
<keyword evidence="5" id="KW-0378">Hydrolase</keyword>
<keyword evidence="6" id="KW-1185">Reference proteome</keyword>
<proteinExistence type="predicted"/>
<organism evidence="5 6">
    <name type="scientific">Peptoclostridium litorale DSM 5388</name>
    <dbReference type="NCBI Taxonomy" id="1121324"/>
    <lineage>
        <taxon>Bacteria</taxon>
        <taxon>Bacillati</taxon>
        <taxon>Bacillota</taxon>
        <taxon>Clostridia</taxon>
        <taxon>Peptostreptococcales</taxon>
        <taxon>Peptoclostridiaceae</taxon>
        <taxon>Peptoclostridium</taxon>
    </lineage>
</organism>
<dbReference type="SUPFAM" id="SSF54197">
    <property type="entry name" value="HIT-like"/>
    <property type="match status" value="1"/>
</dbReference>
<evidence type="ECO:0000256" key="3">
    <source>
        <dbReference type="PROSITE-ProRule" id="PRU00464"/>
    </source>
</evidence>
<dbReference type="InterPro" id="IPR019808">
    <property type="entry name" value="Histidine_triad_CS"/>
</dbReference>
<dbReference type="Proteomes" id="UP000027946">
    <property type="component" value="Unassembled WGS sequence"/>
</dbReference>
<dbReference type="EMBL" id="JJMM01000014">
    <property type="protein sequence ID" value="KDR94544.1"/>
    <property type="molecule type" value="Genomic_DNA"/>
</dbReference>
<dbReference type="RefSeq" id="WP_038266362.1">
    <property type="nucleotide sequence ID" value="NZ_FSRH01000016.1"/>
</dbReference>
<feature type="active site" description="Tele-AMP-histidine intermediate" evidence="1">
    <location>
        <position position="94"/>
    </location>
</feature>
<dbReference type="STRING" id="1121324.CLIT_14c00050"/>
<evidence type="ECO:0000313" key="6">
    <source>
        <dbReference type="Proteomes" id="UP000027946"/>
    </source>
</evidence>
<evidence type="ECO:0000259" key="4">
    <source>
        <dbReference type="PROSITE" id="PS51084"/>
    </source>
</evidence>
<dbReference type="AlphaFoldDB" id="A0A069RBV1"/>
<dbReference type="PROSITE" id="PS00892">
    <property type="entry name" value="HIT_1"/>
    <property type="match status" value="1"/>
</dbReference>
<dbReference type="InterPro" id="IPR011146">
    <property type="entry name" value="HIT-like"/>
</dbReference>
<evidence type="ECO:0000256" key="2">
    <source>
        <dbReference type="PIRSR" id="PIRSR601310-3"/>
    </source>
</evidence>
<sequence>MECIFCDVDEEIIELENELVFAIFDKYPVNEGHMLIIPKRHFKNFFDATNEEIVAIYDMLGRCKKYIEDKYSPTGYNIGINVNEDAGQTIMHLHVHLIPRYKGDVENPKGGVRRLKAQLVYYDG</sequence>
<dbReference type="eggNOG" id="COG0537">
    <property type="taxonomic scope" value="Bacteria"/>
</dbReference>
<dbReference type="PRINTS" id="PR00332">
    <property type="entry name" value="HISTRIAD"/>
</dbReference>
<gene>
    <name evidence="5" type="ORF">CLIT_14c00050</name>
</gene>
<dbReference type="InterPro" id="IPR036265">
    <property type="entry name" value="HIT-like_sf"/>
</dbReference>
<feature type="domain" description="HIT" evidence="4">
    <location>
        <begin position="1"/>
        <end position="107"/>
    </location>
</feature>
<dbReference type="InterPro" id="IPR001310">
    <property type="entry name" value="Histidine_triad_HIT"/>
</dbReference>
<name>A0A069RBV1_PEPLI</name>
<dbReference type="OrthoDB" id="9784774at2"/>